<dbReference type="VEuPathDB" id="VectorBase:LLOJ009615"/>
<evidence type="ECO:0000313" key="1">
    <source>
        <dbReference type="EnsemblMetazoa" id="LLOJ009615-PA"/>
    </source>
</evidence>
<dbReference type="Proteomes" id="UP000092461">
    <property type="component" value="Unassembled WGS sequence"/>
</dbReference>
<keyword evidence="2" id="KW-1185">Reference proteome</keyword>
<evidence type="ECO:0000313" key="2">
    <source>
        <dbReference type="Proteomes" id="UP000092461"/>
    </source>
</evidence>
<dbReference type="AlphaFoldDB" id="A0A1B0CX79"/>
<protein>
    <submittedName>
        <fullName evidence="1">Uncharacterized protein</fullName>
    </submittedName>
</protein>
<dbReference type="EnsemblMetazoa" id="LLOJ009615-RA">
    <property type="protein sequence ID" value="LLOJ009615-PA"/>
    <property type="gene ID" value="LLOJ009615"/>
</dbReference>
<reference evidence="1" key="1">
    <citation type="submission" date="2020-05" db="UniProtKB">
        <authorList>
            <consortium name="EnsemblMetazoa"/>
        </authorList>
    </citation>
    <scope>IDENTIFICATION</scope>
    <source>
        <strain evidence="1">Jacobina</strain>
    </source>
</reference>
<name>A0A1B0CX79_LUTLO</name>
<dbReference type="EMBL" id="AJWK01033333">
    <property type="status" value="NOT_ANNOTATED_CDS"/>
    <property type="molecule type" value="Genomic_DNA"/>
</dbReference>
<sequence>MKKMMTVADVEKKMEDINASYRVLMAKKRIVKRAFMQASVAVDQALAAMDADTTTPQHEKDKIRKNFLGQLQEMSKVEMYQKLEKKPKNTNK</sequence>
<organism evidence="1 2">
    <name type="scientific">Lutzomyia longipalpis</name>
    <name type="common">Sand fly</name>
    <dbReference type="NCBI Taxonomy" id="7200"/>
    <lineage>
        <taxon>Eukaryota</taxon>
        <taxon>Metazoa</taxon>
        <taxon>Ecdysozoa</taxon>
        <taxon>Arthropoda</taxon>
        <taxon>Hexapoda</taxon>
        <taxon>Insecta</taxon>
        <taxon>Pterygota</taxon>
        <taxon>Neoptera</taxon>
        <taxon>Endopterygota</taxon>
        <taxon>Diptera</taxon>
        <taxon>Nematocera</taxon>
        <taxon>Psychodoidea</taxon>
        <taxon>Psychodidae</taxon>
        <taxon>Lutzomyia</taxon>
        <taxon>Lutzomyia</taxon>
    </lineage>
</organism>
<accession>A0A1B0CX79</accession>
<proteinExistence type="predicted"/>